<evidence type="ECO:0000313" key="1">
    <source>
        <dbReference type="EMBL" id="CAL5226707.1"/>
    </source>
</evidence>
<protein>
    <submittedName>
        <fullName evidence="1">G9558 protein</fullName>
    </submittedName>
</protein>
<evidence type="ECO:0000313" key="2">
    <source>
        <dbReference type="Proteomes" id="UP001497392"/>
    </source>
</evidence>
<dbReference type="EMBL" id="CAXHTA020000016">
    <property type="protein sequence ID" value="CAL5226707.1"/>
    <property type="molecule type" value="Genomic_DNA"/>
</dbReference>
<keyword evidence="2" id="KW-1185">Reference proteome</keyword>
<accession>A0ABP1G3J8</accession>
<name>A0ABP1G3J8_9CHLO</name>
<dbReference type="Proteomes" id="UP001497392">
    <property type="component" value="Unassembled WGS sequence"/>
</dbReference>
<organism evidence="1 2">
    <name type="scientific">Coccomyxa viridis</name>
    <dbReference type="NCBI Taxonomy" id="1274662"/>
    <lineage>
        <taxon>Eukaryota</taxon>
        <taxon>Viridiplantae</taxon>
        <taxon>Chlorophyta</taxon>
        <taxon>core chlorophytes</taxon>
        <taxon>Trebouxiophyceae</taxon>
        <taxon>Trebouxiophyceae incertae sedis</taxon>
        <taxon>Coccomyxaceae</taxon>
        <taxon>Coccomyxa</taxon>
    </lineage>
</organism>
<gene>
    <name evidence="1" type="primary">g9558</name>
    <name evidence="1" type="ORF">VP750_LOCUS8613</name>
</gene>
<reference evidence="1 2" key="1">
    <citation type="submission" date="2024-06" db="EMBL/GenBank/DDBJ databases">
        <authorList>
            <person name="Kraege A."/>
            <person name="Thomma B."/>
        </authorList>
    </citation>
    <scope>NUCLEOTIDE SEQUENCE [LARGE SCALE GENOMIC DNA]</scope>
</reference>
<proteinExistence type="predicted"/>
<sequence length="184" mass="20358">MAFDREHLAATSPVTQAHALQVFGDLDSLKVVESSMEGEGYQATVRIPEMASSRGQMFFQSAAPSLEQAEALAIEPLIRMYRVKKALWACGGSATIPFSSRPEEFRLLHLFLIHLRMQLGHNTQAVLDLDTALVAEVTIGCLDLEELCEAVQEALAYNRELRHDLTEELTAIWQTYSAAAHASL</sequence>
<comment type="caution">
    <text evidence="1">The sequence shown here is derived from an EMBL/GenBank/DDBJ whole genome shotgun (WGS) entry which is preliminary data.</text>
</comment>